<feature type="transmembrane region" description="Helical" evidence="7">
    <location>
        <begin position="346"/>
        <end position="364"/>
    </location>
</feature>
<name>A0ABM8YKY4_9BACI</name>
<gene>
    <name evidence="9" type="ORF">BACCIP111883_01173</name>
</gene>
<keyword evidence="5 7" id="KW-1133">Transmembrane helix</keyword>
<dbReference type="CDD" id="cd06173">
    <property type="entry name" value="MFS_MefA_like"/>
    <property type="match status" value="1"/>
</dbReference>
<dbReference type="PROSITE" id="PS50850">
    <property type="entry name" value="MFS"/>
    <property type="match status" value="1"/>
</dbReference>
<keyword evidence="3" id="KW-1003">Cell membrane</keyword>
<reference evidence="9 10" key="1">
    <citation type="submission" date="2021-10" db="EMBL/GenBank/DDBJ databases">
        <authorList>
            <person name="Criscuolo A."/>
        </authorList>
    </citation>
    <scope>NUCLEOTIDE SEQUENCE [LARGE SCALE GENOMIC DNA]</scope>
    <source>
        <strain evidence="10">CIP 111883</strain>
    </source>
</reference>
<feature type="transmembrane region" description="Helical" evidence="7">
    <location>
        <begin position="253"/>
        <end position="274"/>
    </location>
</feature>
<evidence type="ECO:0000256" key="7">
    <source>
        <dbReference type="SAM" id="Phobius"/>
    </source>
</evidence>
<accession>A0ABM8YKY4</accession>
<dbReference type="InterPro" id="IPR020846">
    <property type="entry name" value="MFS_dom"/>
</dbReference>
<proteinExistence type="predicted"/>
<comment type="caution">
    <text evidence="9">The sequence shown here is derived from an EMBL/GenBank/DDBJ whole genome shotgun (WGS) entry which is preliminary data.</text>
</comment>
<dbReference type="Pfam" id="PF07690">
    <property type="entry name" value="MFS_1"/>
    <property type="match status" value="1"/>
</dbReference>
<evidence type="ECO:0000256" key="2">
    <source>
        <dbReference type="ARBA" id="ARBA00022448"/>
    </source>
</evidence>
<evidence type="ECO:0000256" key="5">
    <source>
        <dbReference type="ARBA" id="ARBA00022989"/>
    </source>
</evidence>
<protein>
    <recommendedName>
        <fullName evidence="8">Major facilitator superfamily (MFS) profile domain-containing protein</fullName>
    </recommendedName>
</protein>
<evidence type="ECO:0000256" key="6">
    <source>
        <dbReference type="ARBA" id="ARBA00023136"/>
    </source>
</evidence>
<dbReference type="Gene3D" id="1.20.1250.20">
    <property type="entry name" value="MFS general substrate transporter like domains"/>
    <property type="match status" value="1"/>
</dbReference>
<feature type="transmembrane region" description="Helical" evidence="7">
    <location>
        <begin position="286"/>
        <end position="303"/>
    </location>
</feature>
<evidence type="ECO:0000313" key="10">
    <source>
        <dbReference type="Proteomes" id="UP000789833"/>
    </source>
</evidence>
<dbReference type="InterPro" id="IPR036259">
    <property type="entry name" value="MFS_trans_sf"/>
</dbReference>
<dbReference type="PANTHER" id="PTHR23513">
    <property type="entry name" value="INTEGRAL MEMBRANE EFFLUX PROTEIN-RELATED"/>
    <property type="match status" value="1"/>
</dbReference>
<feature type="transmembrane region" description="Helical" evidence="7">
    <location>
        <begin position="12"/>
        <end position="35"/>
    </location>
</feature>
<keyword evidence="6 7" id="KW-0472">Membrane</keyword>
<feature type="transmembrane region" description="Helical" evidence="7">
    <location>
        <begin position="47"/>
        <end position="67"/>
    </location>
</feature>
<keyword evidence="10" id="KW-1185">Reference proteome</keyword>
<feature type="domain" description="Major facilitator superfamily (MFS) profile" evidence="8">
    <location>
        <begin position="9"/>
        <end position="397"/>
    </location>
</feature>
<feature type="transmembrane region" description="Helical" evidence="7">
    <location>
        <begin position="309"/>
        <end position="326"/>
    </location>
</feature>
<dbReference type="EMBL" id="CAKJTJ010000004">
    <property type="protein sequence ID" value="CAG9620405.1"/>
    <property type="molecule type" value="Genomic_DNA"/>
</dbReference>
<dbReference type="Proteomes" id="UP000789833">
    <property type="component" value="Unassembled WGS sequence"/>
</dbReference>
<sequence length="407" mass="45435">MKSLYKDIRFRYIIMANVASSIGSGITMIAIPWLLVTSENGNEVFGYVAICMTIINFILTPFLGYLIDKVSRKRMMVNSKIVSLIALVLFSAVGFIGMDYELWHYIMIYMIGSLYYTIFYPTMFALNQELFCKNQFKVLNGLMEVQGQLSSMIAGAIASILLLKWDLHYILVLDVGTYALAIYFFVKVPYVRNQVVKTDERKVSASSSVTMSFIKRNPGMFLLLIASSLPFISVMLSNYLFPVYLADVLKVEGNIYGIQGMVYGLGAVLAGIIVPFAARKFGDEKLIASSMILYTMAIAFIVYMPIPGYLSMMLFIAIGNSGARVARNAFMMDRIPNEIIGRVDGLLRAVGLLLRIVLLALFTGLVSIGQILLCFSIMTGLLVIASTYVVIFSRKRIPLVEREIVKV</sequence>
<feature type="transmembrane region" description="Helical" evidence="7">
    <location>
        <begin position="370"/>
        <end position="392"/>
    </location>
</feature>
<keyword evidence="4 7" id="KW-0812">Transmembrane</keyword>
<evidence type="ECO:0000256" key="1">
    <source>
        <dbReference type="ARBA" id="ARBA00004651"/>
    </source>
</evidence>
<dbReference type="RefSeq" id="WP_230500332.1">
    <property type="nucleotide sequence ID" value="NZ_CAKJTJ010000004.1"/>
</dbReference>
<keyword evidence="2" id="KW-0813">Transport</keyword>
<feature type="transmembrane region" description="Helical" evidence="7">
    <location>
        <begin position="79"/>
        <end position="96"/>
    </location>
</feature>
<dbReference type="PANTHER" id="PTHR23513:SF11">
    <property type="entry name" value="STAPHYLOFERRIN A TRANSPORTER"/>
    <property type="match status" value="1"/>
</dbReference>
<evidence type="ECO:0000256" key="3">
    <source>
        <dbReference type="ARBA" id="ARBA00022475"/>
    </source>
</evidence>
<feature type="transmembrane region" description="Helical" evidence="7">
    <location>
        <begin position="167"/>
        <end position="186"/>
    </location>
</feature>
<organism evidence="9 10">
    <name type="scientific">Sutcliffiella rhizosphaerae</name>
    <dbReference type="NCBI Taxonomy" id="2880967"/>
    <lineage>
        <taxon>Bacteria</taxon>
        <taxon>Bacillati</taxon>
        <taxon>Bacillota</taxon>
        <taxon>Bacilli</taxon>
        <taxon>Bacillales</taxon>
        <taxon>Bacillaceae</taxon>
        <taxon>Sutcliffiella</taxon>
    </lineage>
</organism>
<feature type="transmembrane region" description="Helical" evidence="7">
    <location>
        <begin position="221"/>
        <end position="241"/>
    </location>
</feature>
<feature type="transmembrane region" description="Helical" evidence="7">
    <location>
        <begin position="138"/>
        <end position="161"/>
    </location>
</feature>
<comment type="subcellular location">
    <subcellularLocation>
        <location evidence="1">Cell membrane</location>
        <topology evidence="1">Multi-pass membrane protein</topology>
    </subcellularLocation>
</comment>
<evidence type="ECO:0000313" key="9">
    <source>
        <dbReference type="EMBL" id="CAG9620405.1"/>
    </source>
</evidence>
<evidence type="ECO:0000256" key="4">
    <source>
        <dbReference type="ARBA" id="ARBA00022692"/>
    </source>
</evidence>
<dbReference type="SUPFAM" id="SSF103473">
    <property type="entry name" value="MFS general substrate transporter"/>
    <property type="match status" value="1"/>
</dbReference>
<dbReference type="InterPro" id="IPR011701">
    <property type="entry name" value="MFS"/>
</dbReference>
<feature type="transmembrane region" description="Helical" evidence="7">
    <location>
        <begin position="102"/>
        <end position="126"/>
    </location>
</feature>
<evidence type="ECO:0000259" key="8">
    <source>
        <dbReference type="PROSITE" id="PS50850"/>
    </source>
</evidence>